<dbReference type="KEGG" id="crg:105346032"/>
<dbReference type="RefSeq" id="XP_065925064.1">
    <property type="nucleotide sequence ID" value="XM_066068992.1"/>
</dbReference>
<evidence type="ECO:0000259" key="1">
    <source>
        <dbReference type="PROSITE" id="PS50208"/>
    </source>
</evidence>
<evidence type="ECO:0000313" key="3">
    <source>
        <dbReference type="Proteomes" id="UP000005408"/>
    </source>
</evidence>
<dbReference type="Proteomes" id="UP000005408">
    <property type="component" value="Unassembled WGS sequence"/>
</dbReference>
<evidence type="ECO:0000313" key="2">
    <source>
        <dbReference type="EnsemblMetazoa" id="G15303.2:cds"/>
    </source>
</evidence>
<protein>
    <recommendedName>
        <fullName evidence="1">Caspase family p20 domain-containing protein</fullName>
    </recommendedName>
</protein>
<keyword evidence="3" id="KW-1185">Reference proteome</keyword>
<dbReference type="InterPro" id="IPR029030">
    <property type="entry name" value="Caspase-like_dom_sf"/>
</dbReference>
<dbReference type="Gene3D" id="3.40.50.1460">
    <property type="match status" value="1"/>
</dbReference>
<dbReference type="PROSITE" id="PS50208">
    <property type="entry name" value="CASPASE_P20"/>
    <property type="match status" value="1"/>
</dbReference>
<dbReference type="GO" id="GO:0004197">
    <property type="term" value="F:cysteine-type endopeptidase activity"/>
    <property type="evidence" value="ECO:0007669"/>
    <property type="project" value="InterPro"/>
</dbReference>
<dbReference type="EnsemblMetazoa" id="G15303.2">
    <property type="protein sequence ID" value="G15303.2:cds"/>
    <property type="gene ID" value="G15303"/>
</dbReference>
<dbReference type="InterPro" id="IPR001309">
    <property type="entry name" value="Pept_C14_p20"/>
</dbReference>
<dbReference type="AlphaFoldDB" id="A0A8W8IT68"/>
<accession>A0A8W8IT68</accession>
<dbReference type="GO" id="GO:0006508">
    <property type="term" value="P:proteolysis"/>
    <property type="evidence" value="ECO:0007669"/>
    <property type="project" value="InterPro"/>
</dbReference>
<dbReference type="OrthoDB" id="6204689at2759"/>
<sequence length="317" mass="36059">MAVSAKEQSTYCNIMEGRPCRAACFDWDFRNVAITAPAEREGIFNERQRFVMMIKNLNFTIYPSEKEVKVTRNLPKRNFIKELKKFKNLCVSEPCGCILLSISSHGVIVKMNDQIDSGDFETYEDFILTHPEPDENEFSENYVDERVSVKEIIDVFTDKGLRNIPKIFLIQACRNRFHAANQDSDVDIGFDVCVVRDNGEGVPLPLNDLRVPPDPPGTNIAYSPPYLENSVIVFSTPFGYSAGAMSNFGSHVWCVLEETLKDMEPVNGSINLLDWLKKTNGELAKDEDFEIKDNLKYKPLLSISHTLTKQILFKLKP</sequence>
<proteinExistence type="predicted"/>
<dbReference type="Pfam" id="PF00656">
    <property type="entry name" value="Peptidase_C14"/>
    <property type="match status" value="1"/>
</dbReference>
<dbReference type="SUPFAM" id="SSF52129">
    <property type="entry name" value="Caspase-like"/>
    <property type="match status" value="1"/>
</dbReference>
<feature type="domain" description="Caspase family p20" evidence="1">
    <location>
        <begin position="67"/>
        <end position="174"/>
    </location>
</feature>
<dbReference type="InterPro" id="IPR011600">
    <property type="entry name" value="Pept_C14_caspase"/>
</dbReference>
<dbReference type="OMA" id="FGSHVWC"/>
<organism evidence="2 3">
    <name type="scientific">Magallana gigas</name>
    <name type="common">Pacific oyster</name>
    <name type="synonym">Crassostrea gigas</name>
    <dbReference type="NCBI Taxonomy" id="29159"/>
    <lineage>
        <taxon>Eukaryota</taxon>
        <taxon>Metazoa</taxon>
        <taxon>Spiralia</taxon>
        <taxon>Lophotrochozoa</taxon>
        <taxon>Mollusca</taxon>
        <taxon>Bivalvia</taxon>
        <taxon>Autobranchia</taxon>
        <taxon>Pteriomorphia</taxon>
        <taxon>Ostreida</taxon>
        <taxon>Ostreoidea</taxon>
        <taxon>Ostreidae</taxon>
        <taxon>Magallana</taxon>
    </lineage>
</organism>
<dbReference type="GeneID" id="105346032"/>
<reference evidence="2" key="1">
    <citation type="submission" date="2022-08" db="UniProtKB">
        <authorList>
            <consortium name="EnsemblMetazoa"/>
        </authorList>
    </citation>
    <scope>IDENTIFICATION</scope>
    <source>
        <strain evidence="2">05x7-T-G4-1.051#20</strain>
    </source>
</reference>
<name>A0A8W8IT68_MAGGI</name>